<organism evidence="2 3">
    <name type="scientific">Hermetia illucens</name>
    <name type="common">Black soldier fly</name>
    <dbReference type="NCBI Taxonomy" id="343691"/>
    <lineage>
        <taxon>Eukaryota</taxon>
        <taxon>Metazoa</taxon>
        <taxon>Ecdysozoa</taxon>
        <taxon>Arthropoda</taxon>
        <taxon>Hexapoda</taxon>
        <taxon>Insecta</taxon>
        <taxon>Pterygota</taxon>
        <taxon>Neoptera</taxon>
        <taxon>Endopterygota</taxon>
        <taxon>Diptera</taxon>
        <taxon>Brachycera</taxon>
        <taxon>Stratiomyomorpha</taxon>
        <taxon>Stratiomyidae</taxon>
        <taxon>Hermetiinae</taxon>
        <taxon>Hermetia</taxon>
    </lineage>
</organism>
<reference evidence="2 3" key="1">
    <citation type="submission" date="2020-11" db="EMBL/GenBank/DDBJ databases">
        <authorList>
            <person name="Wallbank WR R."/>
            <person name="Pardo Diaz C."/>
            <person name="Kozak K."/>
            <person name="Martin S."/>
            <person name="Jiggins C."/>
            <person name="Moest M."/>
            <person name="Warren A I."/>
            <person name="Generalovic N T."/>
            <person name="Byers J.R.P. K."/>
            <person name="Montejo-Kovacevich G."/>
            <person name="Yen C E."/>
        </authorList>
    </citation>
    <scope>NUCLEOTIDE SEQUENCE [LARGE SCALE GENOMIC DNA]</scope>
</reference>
<sequence length="136" mass="15951">MNYPKRSLKRKHTYRNRYITEPTRNTDFPETPHEEEMPLVGSTPEVEDVEMRDVENSPKSEVTPMDIDYVEAPGPSTFRIAEERFTDIFLRRRGVLTRGMWAELEREGVLPAINRIQLPPLKGQRSKYSQSSRRSQ</sequence>
<protein>
    <submittedName>
        <fullName evidence="2">Uncharacterized protein</fullName>
    </submittedName>
</protein>
<evidence type="ECO:0000256" key="1">
    <source>
        <dbReference type="SAM" id="MobiDB-lite"/>
    </source>
</evidence>
<gene>
    <name evidence="2" type="ORF">HERILL_LOCUS16421</name>
</gene>
<dbReference type="Proteomes" id="UP000594454">
    <property type="component" value="Chromosome 7"/>
</dbReference>
<feature type="region of interest" description="Disordered" evidence="1">
    <location>
        <begin position="1"/>
        <end position="61"/>
    </location>
</feature>
<proteinExistence type="predicted"/>
<dbReference type="EMBL" id="LR899015">
    <property type="protein sequence ID" value="CAD7094197.1"/>
    <property type="molecule type" value="Genomic_DNA"/>
</dbReference>
<keyword evidence="3" id="KW-1185">Reference proteome</keyword>
<feature type="compositionally biased region" description="Basic residues" evidence="1">
    <location>
        <begin position="1"/>
        <end position="15"/>
    </location>
</feature>
<name>A0A7R8V7B2_HERIL</name>
<dbReference type="InParanoid" id="A0A7R8V7B2"/>
<accession>A0A7R8V7B2</accession>
<evidence type="ECO:0000313" key="3">
    <source>
        <dbReference type="Proteomes" id="UP000594454"/>
    </source>
</evidence>
<dbReference type="AlphaFoldDB" id="A0A7R8V7B2"/>
<feature type="compositionally biased region" description="Basic and acidic residues" evidence="1">
    <location>
        <begin position="49"/>
        <end position="58"/>
    </location>
</feature>
<evidence type="ECO:0000313" key="2">
    <source>
        <dbReference type="EMBL" id="CAD7094197.1"/>
    </source>
</evidence>